<name>A0ABU8IWZ1_9BURK</name>
<dbReference type="EMBL" id="JACFYJ010000043">
    <property type="protein sequence ID" value="MEI6000045.1"/>
    <property type="molecule type" value="Genomic_DNA"/>
</dbReference>
<dbReference type="PANTHER" id="PTHR46796:SF6">
    <property type="entry name" value="ARAC SUBFAMILY"/>
    <property type="match status" value="1"/>
</dbReference>
<dbReference type="SUPFAM" id="SSF46689">
    <property type="entry name" value="Homeodomain-like"/>
    <property type="match status" value="2"/>
</dbReference>
<proteinExistence type="predicted"/>
<dbReference type="RefSeq" id="WP_336600022.1">
    <property type="nucleotide sequence ID" value="NZ_JACFYJ010000043.1"/>
</dbReference>
<dbReference type="InterPro" id="IPR018060">
    <property type="entry name" value="HTH_AraC"/>
</dbReference>
<dbReference type="PROSITE" id="PS01124">
    <property type="entry name" value="HTH_ARAC_FAMILY_2"/>
    <property type="match status" value="1"/>
</dbReference>
<keyword evidence="1" id="KW-0805">Transcription regulation</keyword>
<reference evidence="5 6" key="1">
    <citation type="journal article" date="2022" name="Arch. Microbiol.">
        <title>Paraburkholderia bengalensis sp. nov. isolated from roots of Oryza sativa, IR64.</title>
        <authorList>
            <person name="Nag P."/>
            <person name="Mondal N."/>
            <person name="Sarkar J."/>
            <person name="Das S."/>
        </authorList>
    </citation>
    <scope>NUCLEOTIDE SEQUENCE [LARGE SCALE GENOMIC DNA]</scope>
    <source>
        <strain evidence="5 6">IR64_4_BI</strain>
    </source>
</reference>
<dbReference type="Gene3D" id="1.10.10.60">
    <property type="entry name" value="Homeodomain-like"/>
    <property type="match status" value="1"/>
</dbReference>
<organism evidence="5 6">
    <name type="scientific">Paraburkholderia bengalensis</name>
    <dbReference type="NCBI Taxonomy" id="2747562"/>
    <lineage>
        <taxon>Bacteria</taxon>
        <taxon>Pseudomonadati</taxon>
        <taxon>Pseudomonadota</taxon>
        <taxon>Betaproteobacteria</taxon>
        <taxon>Burkholderiales</taxon>
        <taxon>Burkholderiaceae</taxon>
        <taxon>Paraburkholderia</taxon>
    </lineage>
</organism>
<evidence type="ECO:0000313" key="5">
    <source>
        <dbReference type="EMBL" id="MEI6000045.1"/>
    </source>
</evidence>
<evidence type="ECO:0000256" key="3">
    <source>
        <dbReference type="ARBA" id="ARBA00023163"/>
    </source>
</evidence>
<evidence type="ECO:0000256" key="1">
    <source>
        <dbReference type="ARBA" id="ARBA00023015"/>
    </source>
</evidence>
<keyword evidence="3" id="KW-0804">Transcription</keyword>
<comment type="caution">
    <text evidence="5">The sequence shown here is derived from an EMBL/GenBank/DDBJ whole genome shotgun (WGS) entry which is preliminary data.</text>
</comment>
<protein>
    <submittedName>
        <fullName evidence="5">Helix-turn-helix transcriptional regulator</fullName>
    </submittedName>
</protein>
<accession>A0ABU8IWZ1</accession>
<evidence type="ECO:0000259" key="4">
    <source>
        <dbReference type="PROSITE" id="PS01124"/>
    </source>
</evidence>
<feature type="domain" description="HTH araC/xylS-type" evidence="4">
    <location>
        <begin position="188"/>
        <end position="286"/>
    </location>
</feature>
<dbReference type="PANTHER" id="PTHR46796">
    <property type="entry name" value="HTH-TYPE TRANSCRIPTIONAL ACTIVATOR RHAS-RELATED"/>
    <property type="match status" value="1"/>
</dbReference>
<dbReference type="Pfam" id="PF12833">
    <property type="entry name" value="HTH_18"/>
    <property type="match status" value="1"/>
</dbReference>
<dbReference type="SMART" id="SM00342">
    <property type="entry name" value="HTH_ARAC"/>
    <property type="match status" value="1"/>
</dbReference>
<dbReference type="InterPro" id="IPR050204">
    <property type="entry name" value="AraC_XylS_family_regulators"/>
</dbReference>
<sequence>MNAVLPALQPHSGARESLLSSASLGWSGFGAELLGISAGTHRIPAAVEHRVGVHVGAPVRALCRCNGERLARIQAHGDADVIPAGLDGEWSDDANCTVLRIWFSAVFVRDTIEQIGVRGADAQIRPQFQMRDARFQHLAWAMRAELEADQASDPLYAESLCTAMIVRLAGADVSRDRRSRVLSARAAARVIDYIEAHLDERLTLTALAALVGMSVPHFKVLFRETMGVPVHRHVVQRRVERAKSLLLQGRFSASQVALEAGFAHQSHMAHWMKRLLGVTPRELARNVELRDEERAAGR</sequence>
<evidence type="ECO:0000256" key="2">
    <source>
        <dbReference type="ARBA" id="ARBA00023125"/>
    </source>
</evidence>
<gene>
    <name evidence="5" type="ORF">H3V53_23405</name>
</gene>
<keyword evidence="2" id="KW-0238">DNA-binding</keyword>
<evidence type="ECO:0000313" key="6">
    <source>
        <dbReference type="Proteomes" id="UP001386437"/>
    </source>
</evidence>
<dbReference type="Proteomes" id="UP001386437">
    <property type="component" value="Unassembled WGS sequence"/>
</dbReference>
<dbReference type="InterPro" id="IPR009057">
    <property type="entry name" value="Homeodomain-like_sf"/>
</dbReference>
<keyword evidence="6" id="KW-1185">Reference proteome</keyword>